<dbReference type="FunFam" id="3.90.600.10:FF:000001">
    <property type="entry name" value="Trifunctional purine biosynthetic protein adenosine-3"/>
    <property type="match status" value="1"/>
</dbReference>
<keyword evidence="6" id="KW-0479">Metal-binding</keyword>
<dbReference type="Pfam" id="PF02844">
    <property type="entry name" value="GARS_N"/>
    <property type="match status" value="1"/>
</dbReference>
<dbReference type="Gene3D" id="3.30.1490.20">
    <property type="entry name" value="ATP-grasp fold, A domain"/>
    <property type="match status" value="1"/>
</dbReference>
<evidence type="ECO:0000256" key="6">
    <source>
        <dbReference type="ARBA" id="ARBA00022723"/>
    </source>
</evidence>
<dbReference type="InterPro" id="IPR037123">
    <property type="entry name" value="PRibGlycinamide_synth_C_sf"/>
</dbReference>
<dbReference type="FunFam" id="3.30.470.20:FF:000018">
    <property type="entry name" value="Trifunctional purine biosynthetic protein adenosine-3"/>
    <property type="match status" value="1"/>
</dbReference>
<evidence type="ECO:0000256" key="11">
    <source>
        <dbReference type="ARBA" id="ARBA00038345"/>
    </source>
</evidence>
<dbReference type="FunFam" id="3.30.1490.20:FF:000006">
    <property type="entry name" value="phosphoribosylamine--glycine ligase, chloroplastic-like"/>
    <property type="match status" value="1"/>
</dbReference>
<comment type="cofactor">
    <cofactor evidence="2">
        <name>Mg(2+)</name>
        <dbReference type="ChEBI" id="CHEBI:18420"/>
    </cofactor>
</comment>
<dbReference type="NCBIfam" id="TIGR00877">
    <property type="entry name" value="purD"/>
    <property type="match status" value="1"/>
</dbReference>
<feature type="domain" description="ATP-grasp" evidence="16">
    <location>
        <begin position="107"/>
        <end position="313"/>
    </location>
</feature>
<keyword evidence="5 14" id="KW-0436">Ligase</keyword>
<dbReference type="EMBL" id="CP021434">
    <property type="protein sequence ID" value="ARU61172.1"/>
    <property type="molecule type" value="Genomic_DNA"/>
</dbReference>
<evidence type="ECO:0000256" key="13">
    <source>
        <dbReference type="ARBA" id="ARBA00042864"/>
    </source>
</evidence>
<evidence type="ECO:0000256" key="15">
    <source>
        <dbReference type="PROSITE-ProRule" id="PRU00409"/>
    </source>
</evidence>
<evidence type="ECO:0000313" key="18">
    <source>
        <dbReference type="Proteomes" id="UP000195437"/>
    </source>
</evidence>
<dbReference type="Pfam" id="PF01071">
    <property type="entry name" value="GARS_A"/>
    <property type="match status" value="1"/>
</dbReference>
<dbReference type="SMART" id="SM01210">
    <property type="entry name" value="GARS_C"/>
    <property type="match status" value="1"/>
</dbReference>
<dbReference type="InterPro" id="IPR016185">
    <property type="entry name" value="PreATP-grasp_dom_sf"/>
</dbReference>
<comment type="pathway">
    <text evidence="3 14">Purine metabolism; IMP biosynthesis via de novo pathway; N(1)-(5-phospho-D-ribosyl)glycinamide from 5-phospho-alpha-D-ribose 1-diphosphate: step 2/2.</text>
</comment>
<keyword evidence="18" id="KW-1185">Reference proteome</keyword>
<dbReference type="AlphaFoldDB" id="A0A1Y0IKY9"/>
<dbReference type="GO" id="GO:0046872">
    <property type="term" value="F:metal ion binding"/>
    <property type="evidence" value="ECO:0007669"/>
    <property type="project" value="UniProtKB-KW"/>
</dbReference>
<dbReference type="SUPFAM" id="SSF52440">
    <property type="entry name" value="PreATP-grasp domain"/>
    <property type="match status" value="1"/>
</dbReference>
<evidence type="ECO:0000256" key="2">
    <source>
        <dbReference type="ARBA" id="ARBA00001946"/>
    </source>
</evidence>
<dbReference type="HAMAP" id="MF_00138">
    <property type="entry name" value="GARS"/>
    <property type="match status" value="1"/>
</dbReference>
<dbReference type="PANTHER" id="PTHR43472:SF1">
    <property type="entry name" value="PHOSPHORIBOSYLAMINE--GLYCINE LIGASE, CHLOROPLASTIC"/>
    <property type="match status" value="1"/>
</dbReference>
<protein>
    <recommendedName>
        <fullName evidence="4 14">Phosphoribosylamine--glycine ligase</fullName>
        <ecNumber evidence="4 14">6.3.4.13</ecNumber>
    </recommendedName>
    <alternativeName>
        <fullName evidence="14">GARS</fullName>
    </alternativeName>
    <alternativeName>
        <fullName evidence="12 14">Glycinamide ribonucleotide synthetase</fullName>
    </alternativeName>
    <alternativeName>
        <fullName evidence="13 14">Phosphoribosylglycinamide synthetase</fullName>
    </alternativeName>
</protein>
<gene>
    <name evidence="14" type="primary">purD</name>
    <name evidence="17" type="ORF">CBW65_09100</name>
</gene>
<dbReference type="InterPro" id="IPR011054">
    <property type="entry name" value="Rudment_hybrid_motif"/>
</dbReference>
<evidence type="ECO:0000259" key="16">
    <source>
        <dbReference type="PROSITE" id="PS50975"/>
    </source>
</evidence>
<dbReference type="InterPro" id="IPR020561">
    <property type="entry name" value="PRibGlycinamid_synth_ATP-grasp"/>
</dbReference>
<evidence type="ECO:0000256" key="9">
    <source>
        <dbReference type="ARBA" id="ARBA00022840"/>
    </source>
</evidence>
<dbReference type="Gene3D" id="3.90.600.10">
    <property type="entry name" value="Phosphoribosylglycinamide synthetase, C-terminal domain"/>
    <property type="match status" value="1"/>
</dbReference>
<evidence type="ECO:0000256" key="4">
    <source>
        <dbReference type="ARBA" id="ARBA00013255"/>
    </source>
</evidence>
<dbReference type="Gene3D" id="3.30.470.20">
    <property type="entry name" value="ATP-grasp fold, B domain"/>
    <property type="match status" value="1"/>
</dbReference>
<dbReference type="InterPro" id="IPR020559">
    <property type="entry name" value="PRibGlycinamide_synth_CS"/>
</dbReference>
<keyword evidence="10" id="KW-0464">Manganese</keyword>
<proteinExistence type="inferred from homology"/>
<dbReference type="RefSeq" id="WP_087456553.1">
    <property type="nucleotide sequence ID" value="NZ_CP021434.1"/>
</dbReference>
<dbReference type="OrthoDB" id="9807240at2"/>
<dbReference type="PROSITE" id="PS00184">
    <property type="entry name" value="GARS"/>
    <property type="match status" value="1"/>
</dbReference>
<evidence type="ECO:0000256" key="7">
    <source>
        <dbReference type="ARBA" id="ARBA00022741"/>
    </source>
</evidence>
<comment type="catalytic activity">
    <reaction evidence="14">
        <text>5-phospho-beta-D-ribosylamine + glycine + ATP = N(1)-(5-phospho-beta-D-ribosyl)glycinamide + ADP + phosphate + H(+)</text>
        <dbReference type="Rhea" id="RHEA:17453"/>
        <dbReference type="ChEBI" id="CHEBI:15378"/>
        <dbReference type="ChEBI" id="CHEBI:30616"/>
        <dbReference type="ChEBI" id="CHEBI:43474"/>
        <dbReference type="ChEBI" id="CHEBI:57305"/>
        <dbReference type="ChEBI" id="CHEBI:58681"/>
        <dbReference type="ChEBI" id="CHEBI:143788"/>
        <dbReference type="ChEBI" id="CHEBI:456216"/>
        <dbReference type="EC" id="6.3.4.13"/>
    </reaction>
</comment>
<dbReference type="Gene3D" id="3.40.50.20">
    <property type="match status" value="1"/>
</dbReference>
<dbReference type="SUPFAM" id="SSF51246">
    <property type="entry name" value="Rudiment single hybrid motif"/>
    <property type="match status" value="1"/>
</dbReference>
<accession>A0A1Y0IKY9</accession>
<dbReference type="InterPro" id="IPR000115">
    <property type="entry name" value="PRibGlycinamide_synth"/>
</dbReference>
<evidence type="ECO:0000256" key="12">
    <source>
        <dbReference type="ARBA" id="ARBA00042242"/>
    </source>
</evidence>
<keyword evidence="8 14" id="KW-0658">Purine biosynthesis</keyword>
<evidence type="ECO:0000256" key="8">
    <source>
        <dbReference type="ARBA" id="ARBA00022755"/>
    </source>
</evidence>
<dbReference type="PROSITE" id="PS50975">
    <property type="entry name" value="ATP_GRASP"/>
    <property type="match status" value="1"/>
</dbReference>
<dbReference type="InterPro" id="IPR011761">
    <property type="entry name" value="ATP-grasp"/>
</dbReference>
<dbReference type="KEGG" id="tum:CBW65_09100"/>
<dbReference type="InterPro" id="IPR020560">
    <property type="entry name" value="PRibGlycinamide_synth_C-dom"/>
</dbReference>
<evidence type="ECO:0000256" key="3">
    <source>
        <dbReference type="ARBA" id="ARBA00005174"/>
    </source>
</evidence>
<dbReference type="GO" id="GO:0005524">
    <property type="term" value="F:ATP binding"/>
    <property type="evidence" value="ECO:0007669"/>
    <property type="project" value="UniProtKB-UniRule"/>
</dbReference>
<dbReference type="EC" id="6.3.4.13" evidence="4 14"/>
<dbReference type="GO" id="GO:0009113">
    <property type="term" value="P:purine nucleobase biosynthetic process"/>
    <property type="evidence" value="ECO:0007669"/>
    <property type="project" value="InterPro"/>
</dbReference>
<reference evidence="18" key="1">
    <citation type="submission" date="2017-05" db="EMBL/GenBank/DDBJ databases">
        <authorList>
            <person name="Sung H."/>
        </authorList>
    </citation>
    <scope>NUCLEOTIDE SEQUENCE [LARGE SCALE GENOMIC DNA]</scope>
    <source>
        <strain evidence="18">AR23208</strain>
    </source>
</reference>
<dbReference type="GO" id="GO:0004637">
    <property type="term" value="F:phosphoribosylamine-glycine ligase activity"/>
    <property type="evidence" value="ECO:0007669"/>
    <property type="project" value="UniProtKB-UniRule"/>
</dbReference>
<dbReference type="UniPathway" id="UPA00074">
    <property type="reaction ID" value="UER00125"/>
</dbReference>
<name>A0A1Y0IKY9_9BACL</name>
<comment type="similarity">
    <text evidence="11 14">Belongs to the GARS family.</text>
</comment>
<sequence>MKVLVVGGGGREHAIIWKLSQSPKQPKLYCAPGNPGIAELATCVNISAEDVAALADFAEAEGIELTVVGPEAALLLGIVDEFEQRGLRIYGPKKGAALIEGSKAFAKEVMAAQNVPTAGAAYFGELEAAKEYVRAQGAPIVIKADGLAAGKGVVVAQTVAEAEAALDMMMKDKAFGDSGAQVVVEEFLTGQEATVMAFISGDTVKLMAPAQDHKPAYDGDQGPNTGGMGTYSPVPVVDEALLKEVEEKIIRPVIYFLANNGTQYKGTLYTGLMLTADGPKVIEFNARFGDPETQVVLPRLETDLLDIFNAAVDGTLADLDVQWSDRAAVCVIMAAGGYPADYRKGDLITGLDSAGNNAVIFHAGTKQTATGIATNGGRVLGVTGFGADLKAAQAEAYRTVENIKFEGVHYRKDIAEKAFR</sequence>
<dbReference type="SMART" id="SM01209">
    <property type="entry name" value="GARS_A"/>
    <property type="match status" value="1"/>
</dbReference>
<evidence type="ECO:0000256" key="14">
    <source>
        <dbReference type="HAMAP-Rule" id="MF_00138"/>
    </source>
</evidence>
<evidence type="ECO:0000313" key="17">
    <source>
        <dbReference type="EMBL" id="ARU61172.1"/>
    </source>
</evidence>
<comment type="cofactor">
    <cofactor evidence="1">
        <name>Mn(2+)</name>
        <dbReference type="ChEBI" id="CHEBI:29035"/>
    </cofactor>
</comment>
<dbReference type="Pfam" id="PF02843">
    <property type="entry name" value="GARS_C"/>
    <property type="match status" value="1"/>
</dbReference>
<evidence type="ECO:0000256" key="10">
    <source>
        <dbReference type="ARBA" id="ARBA00023211"/>
    </source>
</evidence>
<keyword evidence="9 15" id="KW-0067">ATP-binding</keyword>
<dbReference type="InterPro" id="IPR020562">
    <property type="entry name" value="PRibGlycinamide_synth_N"/>
</dbReference>
<evidence type="ECO:0000256" key="1">
    <source>
        <dbReference type="ARBA" id="ARBA00001936"/>
    </source>
</evidence>
<organism evidence="17 18">
    <name type="scientific">Tumebacillus avium</name>
    <dbReference type="NCBI Taxonomy" id="1903704"/>
    <lineage>
        <taxon>Bacteria</taxon>
        <taxon>Bacillati</taxon>
        <taxon>Bacillota</taxon>
        <taxon>Bacilli</taxon>
        <taxon>Bacillales</taxon>
        <taxon>Alicyclobacillaceae</taxon>
        <taxon>Tumebacillus</taxon>
    </lineage>
</organism>
<dbReference type="GO" id="GO:0006189">
    <property type="term" value="P:'de novo' IMP biosynthetic process"/>
    <property type="evidence" value="ECO:0007669"/>
    <property type="project" value="UniProtKB-UniRule"/>
</dbReference>
<dbReference type="Proteomes" id="UP000195437">
    <property type="component" value="Chromosome"/>
</dbReference>
<dbReference type="SUPFAM" id="SSF56059">
    <property type="entry name" value="Glutathione synthetase ATP-binding domain-like"/>
    <property type="match status" value="1"/>
</dbReference>
<dbReference type="InterPro" id="IPR013815">
    <property type="entry name" value="ATP_grasp_subdomain_1"/>
</dbReference>
<keyword evidence="7 15" id="KW-0547">Nucleotide-binding</keyword>
<dbReference type="PANTHER" id="PTHR43472">
    <property type="entry name" value="PHOSPHORIBOSYLAMINE--GLYCINE LIGASE"/>
    <property type="match status" value="1"/>
</dbReference>
<evidence type="ECO:0000256" key="5">
    <source>
        <dbReference type="ARBA" id="ARBA00022598"/>
    </source>
</evidence>